<dbReference type="EMBL" id="RJVU01018281">
    <property type="protein sequence ID" value="ROL51659.1"/>
    <property type="molecule type" value="Genomic_DNA"/>
</dbReference>
<proteinExistence type="predicted"/>
<reference evidence="2 3" key="1">
    <citation type="submission" date="2018-10" db="EMBL/GenBank/DDBJ databases">
        <title>Genome assembly for a Yunnan-Guizhou Plateau 3E fish, Anabarilius grahami (Regan), and its evolutionary and genetic applications.</title>
        <authorList>
            <person name="Jiang W."/>
        </authorList>
    </citation>
    <scope>NUCLEOTIDE SEQUENCE [LARGE SCALE GENOMIC DNA]</scope>
    <source>
        <strain evidence="2">AG-KIZ</strain>
        <tissue evidence="2">Muscle</tissue>
    </source>
</reference>
<dbReference type="Proteomes" id="UP000281406">
    <property type="component" value="Unassembled WGS sequence"/>
</dbReference>
<feature type="compositionally biased region" description="Polar residues" evidence="1">
    <location>
        <begin position="48"/>
        <end position="59"/>
    </location>
</feature>
<keyword evidence="3" id="KW-1185">Reference proteome</keyword>
<evidence type="ECO:0000313" key="2">
    <source>
        <dbReference type="EMBL" id="ROL51659.1"/>
    </source>
</evidence>
<name>A0A3N0YZD6_ANAGA</name>
<protein>
    <submittedName>
        <fullName evidence="2">Uncharacterized protein</fullName>
    </submittedName>
</protein>
<sequence length="87" mass="9533">MEQQCLPTLRQQGSGGNFMGWLIWSMSPCGLQEEKEVLKSMKSDSQKFSEGATVSTPTGSAVVDKRGHQFSKSSFQASMCPSQLEVQ</sequence>
<comment type="caution">
    <text evidence="2">The sequence shown here is derived from an EMBL/GenBank/DDBJ whole genome shotgun (WGS) entry which is preliminary data.</text>
</comment>
<evidence type="ECO:0000256" key="1">
    <source>
        <dbReference type="SAM" id="MobiDB-lite"/>
    </source>
</evidence>
<dbReference type="AlphaFoldDB" id="A0A3N0YZD6"/>
<organism evidence="2 3">
    <name type="scientific">Anabarilius grahami</name>
    <name type="common">Kanglang fish</name>
    <name type="synonym">Barilius grahami</name>
    <dbReference type="NCBI Taxonomy" id="495550"/>
    <lineage>
        <taxon>Eukaryota</taxon>
        <taxon>Metazoa</taxon>
        <taxon>Chordata</taxon>
        <taxon>Craniata</taxon>
        <taxon>Vertebrata</taxon>
        <taxon>Euteleostomi</taxon>
        <taxon>Actinopterygii</taxon>
        <taxon>Neopterygii</taxon>
        <taxon>Teleostei</taxon>
        <taxon>Ostariophysi</taxon>
        <taxon>Cypriniformes</taxon>
        <taxon>Xenocyprididae</taxon>
        <taxon>Xenocypridinae</taxon>
        <taxon>Xenocypridinae incertae sedis</taxon>
        <taxon>Anabarilius</taxon>
    </lineage>
</organism>
<gene>
    <name evidence="2" type="ORF">DPX16_19178</name>
</gene>
<evidence type="ECO:0000313" key="3">
    <source>
        <dbReference type="Proteomes" id="UP000281406"/>
    </source>
</evidence>
<accession>A0A3N0YZD6</accession>
<feature type="region of interest" description="Disordered" evidence="1">
    <location>
        <begin position="42"/>
        <end position="62"/>
    </location>
</feature>